<dbReference type="AlphaFoldDB" id="A0A7J8T5R6"/>
<dbReference type="InterPro" id="IPR004254">
    <property type="entry name" value="AdipoR/HlyIII-related"/>
</dbReference>
<keyword evidence="4" id="KW-0472">Membrane</keyword>
<evidence type="ECO:0000256" key="1">
    <source>
        <dbReference type="ARBA" id="ARBA00004141"/>
    </source>
</evidence>
<proteinExistence type="predicted"/>
<gene>
    <name evidence="5" type="ORF">Godav_001780</name>
</gene>
<dbReference type="EMBL" id="JABFAC010000013">
    <property type="protein sequence ID" value="MBA0633132.1"/>
    <property type="molecule type" value="Genomic_DNA"/>
</dbReference>
<evidence type="ECO:0000256" key="4">
    <source>
        <dbReference type="ARBA" id="ARBA00023136"/>
    </source>
</evidence>
<accession>A0A7J8T5R6</accession>
<name>A0A7J8T5R6_GOSDV</name>
<dbReference type="Proteomes" id="UP000593561">
    <property type="component" value="Unassembled WGS sequence"/>
</dbReference>
<evidence type="ECO:0000313" key="6">
    <source>
        <dbReference type="Proteomes" id="UP000593561"/>
    </source>
</evidence>
<evidence type="ECO:0000313" key="5">
    <source>
        <dbReference type="EMBL" id="MBA0633132.1"/>
    </source>
</evidence>
<feature type="non-terminal residue" evidence="5">
    <location>
        <position position="160"/>
    </location>
</feature>
<dbReference type="PANTHER" id="PTHR20855:SF115">
    <property type="entry name" value="HEPTAHELICAL TRANSMEMBRANE PROTEIN 1"/>
    <property type="match status" value="1"/>
</dbReference>
<dbReference type="Pfam" id="PF03006">
    <property type="entry name" value="HlyIII"/>
    <property type="match status" value="1"/>
</dbReference>
<dbReference type="PANTHER" id="PTHR20855">
    <property type="entry name" value="ADIPOR/PROGESTIN RECEPTOR-RELATED"/>
    <property type="match status" value="1"/>
</dbReference>
<keyword evidence="6" id="KW-1185">Reference proteome</keyword>
<reference evidence="5 6" key="1">
    <citation type="journal article" date="2019" name="Genome Biol. Evol.">
        <title>Insights into the evolution of the New World diploid cottons (Gossypium, subgenus Houzingenia) based on genome sequencing.</title>
        <authorList>
            <person name="Grover C.E."/>
            <person name="Arick M.A. 2nd"/>
            <person name="Thrash A."/>
            <person name="Conover J.L."/>
            <person name="Sanders W.S."/>
            <person name="Peterson D.G."/>
            <person name="Frelichowski J.E."/>
            <person name="Scheffler J.A."/>
            <person name="Scheffler B.E."/>
            <person name="Wendel J.F."/>
        </authorList>
    </citation>
    <scope>NUCLEOTIDE SEQUENCE [LARGE SCALE GENOMIC DNA]</scope>
    <source>
        <strain evidence="5">27</strain>
        <tissue evidence="5">Leaf</tissue>
    </source>
</reference>
<comment type="subcellular location">
    <subcellularLocation>
        <location evidence="1">Membrane</location>
        <topology evidence="1">Multi-pass membrane protein</topology>
    </subcellularLocation>
</comment>
<dbReference type="GO" id="GO:0038023">
    <property type="term" value="F:signaling receptor activity"/>
    <property type="evidence" value="ECO:0007669"/>
    <property type="project" value="TreeGrafter"/>
</dbReference>
<evidence type="ECO:0000256" key="3">
    <source>
        <dbReference type="ARBA" id="ARBA00022989"/>
    </source>
</evidence>
<dbReference type="GO" id="GO:0009744">
    <property type="term" value="P:response to sucrose"/>
    <property type="evidence" value="ECO:0007669"/>
    <property type="project" value="UniProtKB-ARBA"/>
</dbReference>
<dbReference type="GO" id="GO:0009725">
    <property type="term" value="P:response to hormone"/>
    <property type="evidence" value="ECO:0007669"/>
    <property type="project" value="TreeGrafter"/>
</dbReference>
<protein>
    <submittedName>
        <fullName evidence="5">Uncharacterized protein</fullName>
    </submittedName>
</protein>
<dbReference type="GO" id="GO:0016020">
    <property type="term" value="C:membrane"/>
    <property type="evidence" value="ECO:0007669"/>
    <property type="project" value="UniProtKB-SubCell"/>
</dbReference>
<comment type="caution">
    <text evidence="5">The sequence shown here is derived from an EMBL/GenBank/DDBJ whole genome shotgun (WGS) entry which is preliminary data.</text>
</comment>
<keyword evidence="2" id="KW-0812">Transmembrane</keyword>
<evidence type="ECO:0000256" key="2">
    <source>
        <dbReference type="ARBA" id="ARBA00022692"/>
    </source>
</evidence>
<sequence>LVSEPVEAEKWKKRVQSPPSSPSYGLVSFKELPEYMKDNEFILNYYRANWPLKEALFSIFRWHNETLNVWTHLLGFVLFLGLTMANLIEVPQVSDLIAFLTSSFPISGDSNVSQDPFLVRNNDESRRLKASNGFGTRRFAGNAVAVLRILSRLHVLPPIK</sequence>
<keyword evidence="3" id="KW-1133">Transmembrane helix</keyword>
<organism evidence="5 6">
    <name type="scientific">Gossypium davidsonii</name>
    <name type="common">Davidson's cotton</name>
    <name type="synonym">Gossypium klotzschianum subsp. davidsonii</name>
    <dbReference type="NCBI Taxonomy" id="34287"/>
    <lineage>
        <taxon>Eukaryota</taxon>
        <taxon>Viridiplantae</taxon>
        <taxon>Streptophyta</taxon>
        <taxon>Embryophyta</taxon>
        <taxon>Tracheophyta</taxon>
        <taxon>Spermatophyta</taxon>
        <taxon>Magnoliopsida</taxon>
        <taxon>eudicotyledons</taxon>
        <taxon>Gunneridae</taxon>
        <taxon>Pentapetalae</taxon>
        <taxon>rosids</taxon>
        <taxon>malvids</taxon>
        <taxon>Malvales</taxon>
        <taxon>Malvaceae</taxon>
        <taxon>Malvoideae</taxon>
        <taxon>Gossypium</taxon>
    </lineage>
</organism>